<evidence type="ECO:0008006" key="3">
    <source>
        <dbReference type="Google" id="ProtNLM"/>
    </source>
</evidence>
<dbReference type="Proteomes" id="UP001551176">
    <property type="component" value="Unassembled WGS sequence"/>
</dbReference>
<name>A0ABV3C0Z2_9ACTN</name>
<evidence type="ECO:0000313" key="1">
    <source>
        <dbReference type="EMBL" id="MEU6826932.1"/>
    </source>
</evidence>
<proteinExistence type="predicted"/>
<organism evidence="1 2">
    <name type="scientific">Streptomyces atriruber</name>
    <dbReference type="NCBI Taxonomy" id="545121"/>
    <lineage>
        <taxon>Bacteria</taxon>
        <taxon>Bacillati</taxon>
        <taxon>Actinomycetota</taxon>
        <taxon>Actinomycetes</taxon>
        <taxon>Kitasatosporales</taxon>
        <taxon>Streptomycetaceae</taxon>
        <taxon>Streptomyces</taxon>
    </lineage>
</organism>
<sequence length="181" mass="20120">MSIVTLAEAKAQLKIADDDTSADEWLQDYVDSITGVVEEYKHEVIELREIREDLDLRHAHRFRLWNAPVVSLTSVTAVVGSMTWDVSKMRLDKDTGLVRVLSGPPVSGLVEAVYMAGYETVPGRYKRGALVILQHAWETQRGKGGPVRGGVIGPEEVHPKFYYAIPRKALEWLGAPRPVVG</sequence>
<reference evidence="1 2" key="1">
    <citation type="submission" date="2024-06" db="EMBL/GenBank/DDBJ databases">
        <title>The Natural Products Discovery Center: Release of the First 8490 Sequenced Strains for Exploring Actinobacteria Biosynthetic Diversity.</title>
        <authorList>
            <person name="Kalkreuter E."/>
            <person name="Kautsar S.A."/>
            <person name="Yang D."/>
            <person name="Bader C.D."/>
            <person name="Teijaro C.N."/>
            <person name="Fluegel L."/>
            <person name="Davis C.M."/>
            <person name="Simpson J.R."/>
            <person name="Lauterbach L."/>
            <person name="Steele A.D."/>
            <person name="Gui C."/>
            <person name="Meng S."/>
            <person name="Li G."/>
            <person name="Viehrig K."/>
            <person name="Ye F."/>
            <person name="Su P."/>
            <person name="Kiefer A.F."/>
            <person name="Nichols A."/>
            <person name="Cepeda A.J."/>
            <person name="Yan W."/>
            <person name="Fan B."/>
            <person name="Jiang Y."/>
            <person name="Adhikari A."/>
            <person name="Zheng C.-J."/>
            <person name="Schuster L."/>
            <person name="Cowan T.M."/>
            <person name="Smanski M.J."/>
            <person name="Chevrette M.G."/>
            <person name="De Carvalho L.P.S."/>
            <person name="Shen B."/>
        </authorList>
    </citation>
    <scope>NUCLEOTIDE SEQUENCE [LARGE SCALE GENOMIC DNA]</scope>
    <source>
        <strain evidence="1 2">NPDC046838</strain>
    </source>
</reference>
<comment type="caution">
    <text evidence="1">The sequence shown here is derived from an EMBL/GenBank/DDBJ whole genome shotgun (WGS) entry which is preliminary data.</text>
</comment>
<protein>
    <recommendedName>
        <fullName evidence="3">Phage gp6-like head-tail connector protein</fullName>
    </recommendedName>
</protein>
<keyword evidence="2" id="KW-1185">Reference proteome</keyword>
<accession>A0ABV3C0Z2</accession>
<evidence type="ECO:0000313" key="2">
    <source>
        <dbReference type="Proteomes" id="UP001551176"/>
    </source>
</evidence>
<dbReference type="EMBL" id="JBEYXV010000034">
    <property type="protein sequence ID" value="MEU6826932.1"/>
    <property type="molecule type" value="Genomic_DNA"/>
</dbReference>
<dbReference type="RefSeq" id="WP_359358705.1">
    <property type="nucleotide sequence ID" value="NZ_JBEYXV010000034.1"/>
</dbReference>
<gene>
    <name evidence="1" type="ORF">ABZ921_40535</name>
</gene>